<sequence length="92" mass="10459">MASSSATTNSTTDNSKQAFLQLVMGTGFDDKALVNLKNDIIGRRNMFNNSYKKFQDAETWKVIEDCNKYVVFMDYILKFVNDDGSDIVLQTK</sequence>
<protein>
    <submittedName>
        <fullName evidence="1">Uncharacterized protein</fullName>
    </submittedName>
</protein>
<comment type="caution">
    <text evidence="1">The sequence shown here is derived from an EMBL/GenBank/DDBJ whole genome shotgun (WGS) entry which is preliminary data.</text>
</comment>
<reference evidence="1" key="1">
    <citation type="submission" date="2021-02" db="EMBL/GenBank/DDBJ databases">
        <authorList>
            <person name="Nowell W R."/>
        </authorList>
    </citation>
    <scope>NUCLEOTIDE SEQUENCE</scope>
</reference>
<dbReference type="AlphaFoldDB" id="A0A814P5M2"/>
<evidence type="ECO:0000313" key="3">
    <source>
        <dbReference type="Proteomes" id="UP000663891"/>
    </source>
</evidence>
<evidence type="ECO:0000313" key="1">
    <source>
        <dbReference type="EMBL" id="CAF1100244.1"/>
    </source>
</evidence>
<proteinExistence type="predicted"/>
<name>A0A814P5M2_9BILA</name>
<organism evidence="1 3">
    <name type="scientific">Adineta steineri</name>
    <dbReference type="NCBI Taxonomy" id="433720"/>
    <lineage>
        <taxon>Eukaryota</taxon>
        <taxon>Metazoa</taxon>
        <taxon>Spiralia</taxon>
        <taxon>Gnathifera</taxon>
        <taxon>Rotifera</taxon>
        <taxon>Eurotatoria</taxon>
        <taxon>Bdelloidea</taxon>
        <taxon>Adinetida</taxon>
        <taxon>Adinetidae</taxon>
        <taxon>Adineta</taxon>
    </lineage>
</organism>
<dbReference type="EMBL" id="CAJNON010000205">
    <property type="protein sequence ID" value="CAF1100244.1"/>
    <property type="molecule type" value="Genomic_DNA"/>
</dbReference>
<dbReference type="Proteomes" id="UP000663891">
    <property type="component" value="Unassembled WGS sequence"/>
</dbReference>
<accession>A0A814P5M2</accession>
<dbReference type="EMBL" id="CAJOAY010000420">
    <property type="protein sequence ID" value="CAF3660725.1"/>
    <property type="molecule type" value="Genomic_DNA"/>
</dbReference>
<evidence type="ECO:0000313" key="2">
    <source>
        <dbReference type="EMBL" id="CAF3660725.1"/>
    </source>
</evidence>
<gene>
    <name evidence="2" type="ORF">OKA104_LOCUS9755</name>
    <name evidence="1" type="ORF">VCS650_LOCUS20060</name>
</gene>
<dbReference type="Proteomes" id="UP000663881">
    <property type="component" value="Unassembled WGS sequence"/>
</dbReference>